<evidence type="ECO:0000259" key="11">
    <source>
        <dbReference type="PROSITE" id="PS50994"/>
    </source>
</evidence>
<comment type="caution">
    <text evidence="12">The sequence shown here is derived from an EMBL/GenBank/DDBJ whole genome shotgun (WGS) entry which is preliminary data.</text>
</comment>
<dbReference type="Pfam" id="PF24626">
    <property type="entry name" value="SH3_Tf2-1"/>
    <property type="match status" value="1"/>
</dbReference>
<dbReference type="SUPFAM" id="SSF56672">
    <property type="entry name" value="DNA/RNA polymerases"/>
    <property type="match status" value="1"/>
</dbReference>
<dbReference type="InterPro" id="IPR056924">
    <property type="entry name" value="SH3_Tf2-1"/>
</dbReference>
<dbReference type="Pfam" id="PF03732">
    <property type="entry name" value="Retrotrans_gag"/>
    <property type="match status" value="1"/>
</dbReference>
<dbReference type="Proteomes" id="UP000321393">
    <property type="component" value="Unassembled WGS sequence"/>
</dbReference>
<evidence type="ECO:0000256" key="2">
    <source>
        <dbReference type="ARBA" id="ARBA00022679"/>
    </source>
</evidence>
<evidence type="ECO:0000256" key="7">
    <source>
        <dbReference type="ARBA" id="ARBA00022918"/>
    </source>
</evidence>
<dbReference type="SUPFAM" id="SSF53098">
    <property type="entry name" value="Ribonuclease H-like"/>
    <property type="match status" value="1"/>
</dbReference>
<feature type="domain" description="Reverse transcriptase" evidence="10">
    <location>
        <begin position="356"/>
        <end position="535"/>
    </location>
</feature>
<keyword evidence="8" id="KW-0863">Zinc-finger</keyword>
<dbReference type="PROSITE" id="PS00141">
    <property type="entry name" value="ASP_PROTEASE"/>
    <property type="match status" value="1"/>
</dbReference>
<dbReference type="PROSITE" id="PS50878">
    <property type="entry name" value="RT_POL"/>
    <property type="match status" value="1"/>
</dbReference>
<dbReference type="GO" id="GO:0004519">
    <property type="term" value="F:endonuclease activity"/>
    <property type="evidence" value="ECO:0007669"/>
    <property type="project" value="UniProtKB-KW"/>
</dbReference>
<dbReference type="CDD" id="cd09274">
    <property type="entry name" value="RNase_HI_RT_Ty3"/>
    <property type="match status" value="1"/>
</dbReference>
<dbReference type="InterPro" id="IPR005162">
    <property type="entry name" value="Retrotrans_gag_dom"/>
</dbReference>
<dbReference type="Pfam" id="PF08284">
    <property type="entry name" value="RVP_2"/>
    <property type="match status" value="1"/>
</dbReference>
<dbReference type="Gene3D" id="2.40.70.10">
    <property type="entry name" value="Acid Proteases"/>
    <property type="match status" value="1"/>
</dbReference>
<dbReference type="EC" id="2.7.7.49" evidence="1"/>
<proteinExistence type="predicted"/>
<dbReference type="InterPro" id="IPR001969">
    <property type="entry name" value="Aspartic_peptidase_AS"/>
</dbReference>
<keyword evidence="5" id="KW-0255">Endonuclease</keyword>
<dbReference type="GO" id="GO:0008270">
    <property type="term" value="F:zinc ion binding"/>
    <property type="evidence" value="ECO:0007669"/>
    <property type="project" value="UniProtKB-KW"/>
</dbReference>
<organism evidence="12 13">
    <name type="scientific">Cucumis melo var. makuwa</name>
    <name type="common">Oriental melon</name>
    <dbReference type="NCBI Taxonomy" id="1194695"/>
    <lineage>
        <taxon>Eukaryota</taxon>
        <taxon>Viridiplantae</taxon>
        <taxon>Streptophyta</taxon>
        <taxon>Embryophyta</taxon>
        <taxon>Tracheophyta</taxon>
        <taxon>Spermatophyta</taxon>
        <taxon>Magnoliopsida</taxon>
        <taxon>eudicotyledons</taxon>
        <taxon>Gunneridae</taxon>
        <taxon>Pentapetalae</taxon>
        <taxon>rosids</taxon>
        <taxon>fabids</taxon>
        <taxon>Cucurbitales</taxon>
        <taxon>Cucurbitaceae</taxon>
        <taxon>Benincaseae</taxon>
        <taxon>Cucumis</taxon>
    </lineage>
</organism>
<dbReference type="InterPro" id="IPR021109">
    <property type="entry name" value="Peptidase_aspartic_dom_sf"/>
</dbReference>
<dbReference type="InterPro" id="IPR041373">
    <property type="entry name" value="RT_RNaseH"/>
</dbReference>
<dbReference type="PANTHER" id="PTHR37984">
    <property type="entry name" value="PROTEIN CBG26694"/>
    <property type="match status" value="1"/>
</dbReference>
<dbReference type="GO" id="GO:0006508">
    <property type="term" value="P:proteolysis"/>
    <property type="evidence" value="ECO:0007669"/>
    <property type="project" value="InterPro"/>
</dbReference>
<accession>A0A5A7VRW0</accession>
<feature type="domain" description="CCHC-type" evidence="9">
    <location>
        <begin position="121"/>
        <end position="135"/>
    </location>
</feature>
<dbReference type="InterPro" id="IPR043502">
    <property type="entry name" value="DNA/RNA_pol_sf"/>
</dbReference>
<dbReference type="PROSITE" id="PS50994">
    <property type="entry name" value="INTEGRASE"/>
    <property type="match status" value="1"/>
</dbReference>
<keyword evidence="6" id="KW-0378">Hydrolase</keyword>
<evidence type="ECO:0000259" key="10">
    <source>
        <dbReference type="PROSITE" id="PS50878"/>
    </source>
</evidence>
<name>A0A5A7VRW0_CUCMM</name>
<keyword evidence="7" id="KW-0695">RNA-directed DNA polymerase</keyword>
<dbReference type="InterPro" id="IPR001878">
    <property type="entry name" value="Znf_CCHC"/>
</dbReference>
<dbReference type="Gene3D" id="3.30.420.10">
    <property type="entry name" value="Ribonuclease H-like superfamily/Ribonuclease H"/>
    <property type="match status" value="1"/>
</dbReference>
<dbReference type="InterPro" id="IPR036397">
    <property type="entry name" value="RNaseH_sf"/>
</dbReference>
<evidence type="ECO:0000313" key="12">
    <source>
        <dbReference type="EMBL" id="KAA0067899.1"/>
    </source>
</evidence>
<dbReference type="Gene3D" id="3.10.10.10">
    <property type="entry name" value="HIV Type 1 Reverse Transcriptase, subunit A, domain 1"/>
    <property type="match status" value="1"/>
</dbReference>
<evidence type="ECO:0000256" key="3">
    <source>
        <dbReference type="ARBA" id="ARBA00022695"/>
    </source>
</evidence>
<evidence type="ECO:0000256" key="6">
    <source>
        <dbReference type="ARBA" id="ARBA00022801"/>
    </source>
</evidence>
<dbReference type="InterPro" id="IPR001584">
    <property type="entry name" value="Integrase_cat-core"/>
</dbReference>
<dbReference type="PANTHER" id="PTHR37984:SF5">
    <property type="entry name" value="PROTEIN NYNRIN-LIKE"/>
    <property type="match status" value="1"/>
</dbReference>
<dbReference type="GO" id="GO:0003676">
    <property type="term" value="F:nucleic acid binding"/>
    <property type="evidence" value="ECO:0007669"/>
    <property type="project" value="InterPro"/>
</dbReference>
<dbReference type="InterPro" id="IPR012337">
    <property type="entry name" value="RNaseH-like_sf"/>
</dbReference>
<protein>
    <recommendedName>
        <fullName evidence="1">RNA-directed DNA polymerase</fullName>
        <ecNumber evidence="1">2.7.7.49</ecNumber>
    </recommendedName>
</protein>
<dbReference type="Pfam" id="PF17917">
    <property type="entry name" value="RT_RNaseH"/>
    <property type="match status" value="1"/>
</dbReference>
<dbReference type="PROSITE" id="PS50158">
    <property type="entry name" value="ZF_CCHC"/>
    <property type="match status" value="1"/>
</dbReference>
<keyword evidence="4" id="KW-0540">Nuclease</keyword>
<dbReference type="Pfam" id="PF00078">
    <property type="entry name" value="RVT_1"/>
    <property type="match status" value="1"/>
</dbReference>
<evidence type="ECO:0000313" key="13">
    <source>
        <dbReference type="Proteomes" id="UP000321393"/>
    </source>
</evidence>
<evidence type="ECO:0000256" key="1">
    <source>
        <dbReference type="ARBA" id="ARBA00012493"/>
    </source>
</evidence>
<keyword evidence="2" id="KW-0808">Transferase</keyword>
<evidence type="ECO:0000256" key="4">
    <source>
        <dbReference type="ARBA" id="ARBA00022722"/>
    </source>
</evidence>
<dbReference type="InterPro" id="IPR000477">
    <property type="entry name" value="RT_dom"/>
</dbReference>
<dbReference type="GO" id="GO:0003964">
    <property type="term" value="F:RNA-directed DNA polymerase activity"/>
    <property type="evidence" value="ECO:0007669"/>
    <property type="project" value="UniProtKB-KW"/>
</dbReference>
<dbReference type="EMBL" id="SSTE01000165">
    <property type="protein sequence ID" value="KAA0067899.1"/>
    <property type="molecule type" value="Genomic_DNA"/>
</dbReference>
<dbReference type="GO" id="GO:0015074">
    <property type="term" value="P:DNA integration"/>
    <property type="evidence" value="ECO:0007669"/>
    <property type="project" value="InterPro"/>
</dbReference>
<gene>
    <name evidence="12" type="ORF">E6C27_scaffold138G00600</name>
</gene>
<dbReference type="CDD" id="cd00303">
    <property type="entry name" value="retropepsin_like"/>
    <property type="match status" value="1"/>
</dbReference>
<sequence length="1076" mass="122045">MLGDDVGQITWQQFKESFYAKFFSASLRDAKRQEFLNLEQGDMTVEQYDAEFDMLSRFAPEMIATEAARADKRGLTCPRLQVEVRPQDRKGRLSSSLFQCHSGTSDQVHHLGRCLFGTRICFKCRQEGHTADRCPMRLTGNAQNQGAGAPHQGKVFATNKTEAERAGTVVTGTLPVLGHYALVLFDSGSSHSFISSTFMLHACLEVEPLHHILTVSTPSGKCMLSKEKVKACQIEIANHVIEVTLLVLDMLDFDVILGMDWLVANHASIDCSRKEVAFNPPSVVSFKFKGEGSRSLPQVISAMRANKLLNQGTWSILASVVDTREVDVSLSSEPVTPYRMALVELKELKVQLQELLDKGFIRPSVSPWGAPVLFVKKKDGSMRLCIDYRELNKVTVKNRYPLPRIDDLFDQLQGATVFSKIDLRSGYHQLRIKDGDVPKTAFRSRYGHYEFIVMSFGLTNAPAVFMDLMNRVFREFLDTFVIVFIDDILIYSKTEAEHEEHLRMVLQTLRDNKFYAKFSKCEFWLKQVSFLGHVVSKAGVSMDPAKIEAVTSWPRPSTVSEVRSFLGLAGKEFLSFGARHFCDSDASKKGLGCVLMKQGKVVAYASRQLKSHEQNYPTHDLELAAVKELNMRQRRWLELVKDYDCEILYHPGKANVVADALSKKVSHSAALITRQTPLHRDLERADIAVTVGAVIMQLAQLTVQPTLRQRIIDAQSNDPYLVEKRGLAEAGQAVEFSISSDGGHLFERRLCVPSDSVVKAPRQKPAGLLQPLSVPEWKWENVSMDFITGLPRTQRGFTVIWVVVDRLTKLAHFVPGKSTFTASKWAQLYMSEIVRLHGGLVSIVSDRDARFTSKFWKGLQTAMDTRLDFSTAFHPQTDGQTERLNQVLEDMLRACALEFPVQSTNEAIQKIRARMHTAQSRQKSYADMRRKDLEFDVGDNVFLKVAPMRGVLRFEKRGKLSPHFVGPFEILERSGRVAYRLALPPSLSVVHDVFHVSMLRKYVSDPSHVVDYEPLEIDENLSYTEQPVEVLAREVKMLRNREIPLVKVLWRNHRVEKATWEREDDMRSRYPELFEE</sequence>
<dbReference type="InterPro" id="IPR050951">
    <property type="entry name" value="Retrovirus_Pol_polyprotein"/>
</dbReference>
<feature type="domain" description="Integrase catalytic" evidence="11">
    <location>
        <begin position="771"/>
        <end position="938"/>
    </location>
</feature>
<dbReference type="InterPro" id="IPR043128">
    <property type="entry name" value="Rev_trsase/Diguanyl_cyclase"/>
</dbReference>
<evidence type="ECO:0000256" key="5">
    <source>
        <dbReference type="ARBA" id="ARBA00022759"/>
    </source>
</evidence>
<evidence type="ECO:0000259" key="9">
    <source>
        <dbReference type="PROSITE" id="PS50158"/>
    </source>
</evidence>
<dbReference type="AlphaFoldDB" id="A0A5A7VRW0"/>
<dbReference type="OrthoDB" id="784813at2759"/>
<dbReference type="Gene3D" id="3.30.70.270">
    <property type="match status" value="2"/>
</dbReference>
<reference evidence="12 13" key="1">
    <citation type="submission" date="2019-08" db="EMBL/GenBank/DDBJ databases">
        <title>Draft genome sequences of two oriental melons (Cucumis melo L. var makuwa).</title>
        <authorList>
            <person name="Kwon S.-Y."/>
        </authorList>
    </citation>
    <scope>NUCLEOTIDE SEQUENCE [LARGE SCALE GENOMIC DNA]</scope>
    <source>
        <strain evidence="13">cv. SW 3</strain>
        <tissue evidence="12">Leaf</tissue>
    </source>
</reference>
<keyword evidence="3" id="KW-0548">Nucleotidyltransferase</keyword>
<dbReference type="CDD" id="cd01647">
    <property type="entry name" value="RT_LTR"/>
    <property type="match status" value="1"/>
</dbReference>
<dbReference type="GO" id="GO:0004190">
    <property type="term" value="F:aspartic-type endopeptidase activity"/>
    <property type="evidence" value="ECO:0007669"/>
    <property type="project" value="InterPro"/>
</dbReference>
<keyword evidence="8" id="KW-0479">Metal-binding</keyword>
<dbReference type="SUPFAM" id="SSF50630">
    <property type="entry name" value="Acid proteases"/>
    <property type="match status" value="1"/>
</dbReference>
<evidence type="ECO:0000256" key="8">
    <source>
        <dbReference type="PROSITE-ProRule" id="PRU00047"/>
    </source>
</evidence>
<keyword evidence="8" id="KW-0862">Zinc</keyword>